<protein>
    <recommendedName>
        <fullName evidence="3">Reverse transcriptase domain-containing protein</fullName>
    </recommendedName>
</protein>
<evidence type="ECO:0000313" key="2">
    <source>
        <dbReference type="Proteomes" id="UP001151760"/>
    </source>
</evidence>
<gene>
    <name evidence="1" type="ORF">Tco_0820724</name>
</gene>
<accession>A0ABQ5AA87</accession>
<dbReference type="PANTHER" id="PTHR45835">
    <property type="entry name" value="YALI0A06105P"/>
    <property type="match status" value="1"/>
</dbReference>
<evidence type="ECO:0000313" key="1">
    <source>
        <dbReference type="EMBL" id="GJS99554.1"/>
    </source>
</evidence>
<organism evidence="1 2">
    <name type="scientific">Tanacetum coccineum</name>
    <dbReference type="NCBI Taxonomy" id="301880"/>
    <lineage>
        <taxon>Eukaryota</taxon>
        <taxon>Viridiplantae</taxon>
        <taxon>Streptophyta</taxon>
        <taxon>Embryophyta</taxon>
        <taxon>Tracheophyta</taxon>
        <taxon>Spermatophyta</taxon>
        <taxon>Magnoliopsida</taxon>
        <taxon>eudicotyledons</taxon>
        <taxon>Gunneridae</taxon>
        <taxon>Pentapetalae</taxon>
        <taxon>asterids</taxon>
        <taxon>campanulids</taxon>
        <taxon>Asterales</taxon>
        <taxon>Asteraceae</taxon>
        <taxon>Asteroideae</taxon>
        <taxon>Anthemideae</taxon>
        <taxon>Anthemidinae</taxon>
        <taxon>Tanacetum</taxon>
    </lineage>
</organism>
<dbReference type="EMBL" id="BQNB010012124">
    <property type="protein sequence ID" value="GJS99554.1"/>
    <property type="molecule type" value="Genomic_DNA"/>
</dbReference>
<reference evidence="1" key="1">
    <citation type="journal article" date="2022" name="Int. J. Mol. Sci.">
        <title>Draft Genome of Tanacetum Coccineum: Genomic Comparison of Closely Related Tanacetum-Family Plants.</title>
        <authorList>
            <person name="Yamashiro T."/>
            <person name="Shiraishi A."/>
            <person name="Nakayama K."/>
            <person name="Satake H."/>
        </authorList>
    </citation>
    <scope>NUCLEOTIDE SEQUENCE</scope>
</reference>
<proteinExistence type="predicted"/>
<dbReference type="Proteomes" id="UP001151760">
    <property type="component" value="Unassembled WGS sequence"/>
</dbReference>
<comment type="caution">
    <text evidence="1">The sequence shown here is derived from an EMBL/GenBank/DDBJ whole genome shotgun (WGS) entry which is preliminary data.</text>
</comment>
<evidence type="ECO:0008006" key="3">
    <source>
        <dbReference type="Google" id="ProtNLM"/>
    </source>
</evidence>
<keyword evidence="2" id="KW-1185">Reference proteome</keyword>
<name>A0ABQ5AA87_9ASTR</name>
<dbReference type="PANTHER" id="PTHR45835:SF103">
    <property type="entry name" value="RNA-DIRECTED DNA POLYMERASE"/>
    <property type="match status" value="1"/>
</dbReference>
<reference evidence="1" key="2">
    <citation type="submission" date="2022-01" db="EMBL/GenBank/DDBJ databases">
        <authorList>
            <person name="Yamashiro T."/>
            <person name="Shiraishi A."/>
            <person name="Satake H."/>
            <person name="Nakayama K."/>
        </authorList>
    </citation>
    <scope>NUCLEOTIDE SEQUENCE</scope>
</reference>
<sequence>MNSVTKLPKTDSGQDMIWVIVDRLTKSAHFLPAKENDSMEKLTRQSLQVSILETQLDIEYGITHPENSMVKALLRHCYGRKCRSTYLLGAEVGKLISWFTRPEIIRETKRRLSKPASSTSFYVIDKSASVNETLNLKKCLSDETAADSVLDEIPPSMTRSISSLKKPC</sequence>